<evidence type="ECO:0000313" key="4">
    <source>
        <dbReference type="EMBL" id="KAH3841898.1"/>
    </source>
</evidence>
<keyword evidence="2" id="KW-1133">Transmembrane helix</keyword>
<accession>A0A9D4KL58</accession>
<dbReference type="PANTHER" id="PTHR21719:SF1">
    <property type="entry name" value="FI06402P-RELATED"/>
    <property type="match status" value="1"/>
</dbReference>
<dbReference type="PANTHER" id="PTHR21719">
    <property type="entry name" value="FI06402P-RELATED"/>
    <property type="match status" value="1"/>
</dbReference>
<dbReference type="PROSITE" id="PS50278">
    <property type="entry name" value="PDGF_2"/>
    <property type="match status" value="1"/>
</dbReference>
<feature type="compositionally biased region" description="Basic residues" evidence="1">
    <location>
        <begin position="206"/>
        <end position="218"/>
    </location>
</feature>
<dbReference type="EMBL" id="JAIWYP010000004">
    <property type="protein sequence ID" value="KAH3841898.1"/>
    <property type="molecule type" value="Genomic_DNA"/>
</dbReference>
<dbReference type="AlphaFoldDB" id="A0A9D4KL58"/>
<feature type="domain" description="Platelet-derived growth factor (PDGF) family profile" evidence="3">
    <location>
        <begin position="408"/>
        <end position="513"/>
    </location>
</feature>
<dbReference type="GO" id="GO:0008083">
    <property type="term" value="F:growth factor activity"/>
    <property type="evidence" value="ECO:0007669"/>
    <property type="project" value="InterPro"/>
</dbReference>
<gene>
    <name evidence="4" type="ORF">DPMN_115381</name>
</gene>
<protein>
    <recommendedName>
        <fullName evidence="3">Platelet-derived growth factor (PDGF) family profile domain-containing protein</fullName>
    </recommendedName>
</protein>
<evidence type="ECO:0000256" key="1">
    <source>
        <dbReference type="SAM" id="MobiDB-lite"/>
    </source>
</evidence>
<keyword evidence="5" id="KW-1185">Reference proteome</keyword>
<dbReference type="Proteomes" id="UP000828390">
    <property type="component" value="Unassembled WGS sequence"/>
</dbReference>
<dbReference type="InterPro" id="IPR000072">
    <property type="entry name" value="PDGF/VEGF_dom"/>
</dbReference>
<comment type="caution">
    <text evidence="4">The sequence shown here is derived from an EMBL/GenBank/DDBJ whole genome shotgun (WGS) entry which is preliminary data.</text>
</comment>
<proteinExistence type="predicted"/>
<name>A0A9D4KL58_DREPO</name>
<feature type="region of interest" description="Disordered" evidence="1">
    <location>
        <begin position="206"/>
        <end position="232"/>
    </location>
</feature>
<feature type="transmembrane region" description="Helical" evidence="2">
    <location>
        <begin position="250"/>
        <end position="271"/>
    </location>
</feature>
<evidence type="ECO:0000259" key="3">
    <source>
        <dbReference type="PROSITE" id="PS50278"/>
    </source>
</evidence>
<dbReference type="SUPFAM" id="SSF57501">
    <property type="entry name" value="Cystine-knot cytokines"/>
    <property type="match status" value="1"/>
</dbReference>
<dbReference type="GO" id="GO:0016020">
    <property type="term" value="C:membrane"/>
    <property type="evidence" value="ECO:0007669"/>
    <property type="project" value="InterPro"/>
</dbReference>
<reference evidence="4" key="2">
    <citation type="submission" date="2020-11" db="EMBL/GenBank/DDBJ databases">
        <authorList>
            <person name="McCartney M.A."/>
            <person name="Auch B."/>
            <person name="Kono T."/>
            <person name="Mallez S."/>
            <person name="Becker A."/>
            <person name="Gohl D.M."/>
            <person name="Silverstein K.A.T."/>
            <person name="Koren S."/>
            <person name="Bechman K.B."/>
            <person name="Herman A."/>
            <person name="Abrahante J.E."/>
            <person name="Garbe J."/>
        </authorList>
    </citation>
    <scope>NUCLEOTIDE SEQUENCE</scope>
    <source>
        <strain evidence="4">Duluth1</strain>
        <tissue evidence="4">Whole animal</tissue>
    </source>
</reference>
<reference evidence="4" key="1">
    <citation type="journal article" date="2019" name="bioRxiv">
        <title>The Genome of the Zebra Mussel, Dreissena polymorpha: A Resource for Invasive Species Research.</title>
        <authorList>
            <person name="McCartney M.A."/>
            <person name="Auch B."/>
            <person name="Kono T."/>
            <person name="Mallez S."/>
            <person name="Zhang Y."/>
            <person name="Obille A."/>
            <person name="Becker A."/>
            <person name="Abrahante J.E."/>
            <person name="Garbe J."/>
            <person name="Badalamenti J.P."/>
            <person name="Herman A."/>
            <person name="Mangelson H."/>
            <person name="Liachko I."/>
            <person name="Sullivan S."/>
            <person name="Sone E.D."/>
            <person name="Koren S."/>
            <person name="Silverstein K.A.T."/>
            <person name="Beckman K.B."/>
            <person name="Gohl D.M."/>
        </authorList>
    </citation>
    <scope>NUCLEOTIDE SEQUENCE</scope>
    <source>
        <strain evidence="4">Duluth1</strain>
        <tissue evidence="4">Whole animal</tissue>
    </source>
</reference>
<organism evidence="4 5">
    <name type="scientific">Dreissena polymorpha</name>
    <name type="common">Zebra mussel</name>
    <name type="synonym">Mytilus polymorpha</name>
    <dbReference type="NCBI Taxonomy" id="45954"/>
    <lineage>
        <taxon>Eukaryota</taxon>
        <taxon>Metazoa</taxon>
        <taxon>Spiralia</taxon>
        <taxon>Lophotrochozoa</taxon>
        <taxon>Mollusca</taxon>
        <taxon>Bivalvia</taxon>
        <taxon>Autobranchia</taxon>
        <taxon>Heteroconchia</taxon>
        <taxon>Euheterodonta</taxon>
        <taxon>Imparidentia</taxon>
        <taxon>Neoheterodontei</taxon>
        <taxon>Myida</taxon>
        <taxon>Dreissenoidea</taxon>
        <taxon>Dreissenidae</taxon>
        <taxon>Dreissena</taxon>
    </lineage>
</organism>
<evidence type="ECO:0000313" key="5">
    <source>
        <dbReference type="Proteomes" id="UP000828390"/>
    </source>
</evidence>
<sequence length="603" mass="68442">MSPIQRHTMIDKSSVCLKLRKSRSTSGSSEVNLRSGQEVYNEMMVSVSLGESLGEDTDTGSVDKSRLGLLEACRVHNHGAKFCKRDFCDVIVNDVNDKCRNNKNLSDHFCEISEASVNIEDLDDDSNDINHSSEQKNAYSSVCERADCCFFQTYTEAGFRQDILKSREQCSCECQSTRSFQLTNDSGKADENKYLNADDRLISVKSRRNSGRRTHSKSSRSDVTTEDTNSSHCSKCNICKALSSWIHNNMAMFVCYQCLIVLVLCVGGVFMGMNYSGDKSKTASLHMKPGSMEPLIYDYPSESEVDYVISDRNRADYPHQHLATRVILDKPFRSVSVSDFQSHLARSKSVADMLKIFFDDTNLTEEQVRQIMFMNSHQGLYASNGETSSRREHMMSDLGSNNMDEAFKHYREVEASPVAGCEPKPEVERMYDQQHELGPRTFLPSCTIVHRCRNTTSCCPKGFECVPKKENGIQIIDRYFMVLEAVPGSDRMKPASKDFIYAKSYQNHTACECVKVEFTSNCAKFCPHSFKKERPGRDCICDCRHQHRKCQKIMLGQEALDEEDLVCIKEGKCIVPECYAGEFNVANGFCPFSTRRKRDRDRL</sequence>
<dbReference type="Gene3D" id="2.10.90.10">
    <property type="entry name" value="Cystine-knot cytokines"/>
    <property type="match status" value="1"/>
</dbReference>
<dbReference type="InterPro" id="IPR029034">
    <property type="entry name" value="Cystine-knot_cytokine"/>
</dbReference>
<keyword evidence="2" id="KW-0472">Membrane</keyword>
<keyword evidence="2" id="KW-0812">Transmembrane</keyword>
<evidence type="ECO:0000256" key="2">
    <source>
        <dbReference type="SAM" id="Phobius"/>
    </source>
</evidence>